<sequence length="254" mass="28812">MKTIIRKTIWLYFTVAVCTACDKSDSIPDSQINSLEKGYATGKVVDSNDTPISGAKILLDNTVFYASYIHGTTDKNGLYRIKVQPGSWRTFAYLDKTYNGQTYTMELFPDGTDSYTEEEGAIRNFKWMLEGRMPWESEAYYGGTVMLTTDIGFYENEENIELTLTPSGPLIDGSEGRVITLRFGDEKWINRSELWDIPIGRYKMTAKLKKNGKNISLRIEDWYKRNGLATDFQLDFIPKPANGVNNSASIVIGY</sequence>
<dbReference type="GO" id="GO:0030246">
    <property type="term" value="F:carbohydrate binding"/>
    <property type="evidence" value="ECO:0007669"/>
    <property type="project" value="InterPro"/>
</dbReference>
<comment type="caution">
    <text evidence="1">The sequence shown here is derived from an EMBL/GenBank/DDBJ whole genome shotgun (WGS) entry which is preliminary data.</text>
</comment>
<accession>A0A4R7ESX7</accession>
<dbReference type="InterPro" id="IPR013784">
    <property type="entry name" value="Carb-bd-like_fold"/>
</dbReference>
<dbReference type="AlphaFoldDB" id="A0A4R7ESX7"/>
<dbReference type="RefSeq" id="WP_133712948.1">
    <property type="nucleotide sequence ID" value="NZ_SOAG01000018.1"/>
</dbReference>
<name>A0A4R7ESX7_9FLAO</name>
<dbReference type="OrthoDB" id="1075473at2"/>
<keyword evidence="2" id="KW-1185">Reference proteome</keyword>
<evidence type="ECO:0008006" key="3">
    <source>
        <dbReference type="Google" id="ProtNLM"/>
    </source>
</evidence>
<evidence type="ECO:0000313" key="1">
    <source>
        <dbReference type="EMBL" id="TDS56904.1"/>
    </source>
</evidence>
<dbReference type="EMBL" id="SOAG01000018">
    <property type="protein sequence ID" value="TDS56904.1"/>
    <property type="molecule type" value="Genomic_DNA"/>
</dbReference>
<reference evidence="1 2" key="1">
    <citation type="submission" date="2019-03" db="EMBL/GenBank/DDBJ databases">
        <title>Genomic Encyclopedia of Archaeal and Bacterial Type Strains, Phase II (KMG-II): from individual species to whole genera.</title>
        <authorList>
            <person name="Goeker M."/>
        </authorList>
    </citation>
    <scope>NUCLEOTIDE SEQUENCE [LARGE SCALE GENOMIC DNA]</scope>
    <source>
        <strain evidence="1 2">DSM 28213</strain>
    </source>
</reference>
<dbReference type="Gene3D" id="2.60.40.1120">
    <property type="entry name" value="Carboxypeptidase-like, regulatory domain"/>
    <property type="match status" value="1"/>
</dbReference>
<dbReference type="Proteomes" id="UP000295215">
    <property type="component" value="Unassembled WGS sequence"/>
</dbReference>
<evidence type="ECO:0000313" key="2">
    <source>
        <dbReference type="Proteomes" id="UP000295215"/>
    </source>
</evidence>
<organism evidence="1 2">
    <name type="scientific">Myroides indicus</name>
    <dbReference type="NCBI Taxonomy" id="1323422"/>
    <lineage>
        <taxon>Bacteria</taxon>
        <taxon>Pseudomonadati</taxon>
        <taxon>Bacteroidota</taxon>
        <taxon>Flavobacteriia</taxon>
        <taxon>Flavobacteriales</taxon>
        <taxon>Flavobacteriaceae</taxon>
        <taxon>Myroides</taxon>
    </lineage>
</organism>
<dbReference type="SUPFAM" id="SSF49452">
    <property type="entry name" value="Starch-binding domain-like"/>
    <property type="match status" value="1"/>
</dbReference>
<protein>
    <recommendedName>
        <fullName evidence="3">Carboxypeptidase family protein</fullName>
    </recommendedName>
</protein>
<gene>
    <name evidence="1" type="ORF">C8P70_11853</name>
</gene>
<proteinExistence type="predicted"/>